<dbReference type="Proteomes" id="UP001163321">
    <property type="component" value="Chromosome 10"/>
</dbReference>
<name>A0ACC0WPC3_9STRA</name>
<dbReference type="EMBL" id="CM047589">
    <property type="protein sequence ID" value="KAI9919880.1"/>
    <property type="molecule type" value="Genomic_DNA"/>
</dbReference>
<gene>
    <name evidence="1" type="ORF">PsorP6_015396</name>
</gene>
<keyword evidence="2" id="KW-1185">Reference proteome</keyword>
<accession>A0ACC0WPC3</accession>
<comment type="caution">
    <text evidence="1">The sequence shown here is derived from an EMBL/GenBank/DDBJ whole genome shotgun (WGS) entry which is preliminary data.</text>
</comment>
<protein>
    <submittedName>
        <fullName evidence="1">Uncharacterized protein</fullName>
    </submittedName>
</protein>
<sequence>MTARDEAAWDEWEDDDEDALLSSTERRGDDHGDEKKATTETSRTMSDLLSSDDEAWGFDVSELEHEMTHCPPAVPISSISVPDDATCSEQALLRALHDFPEALRATRERVQTLEALALVTQMHLVAARASFGAPGSDARTTEEEWNRLEHELTHVAGEWGNREPRYVTTSEKTQGQKVREIMDKLQDALSIEDDDLAVFVDALAQVFHELPNQELRVSTTLLRPATDSDERETKSYVKHLVALTTDARHRIPSFSEAEICQDAKDIGRDEMVINGTHVHGQSGYDAVLDALEREFELVLARHVGRAPQQTPMAVSHALQSIAMTVLHASNRTESGGRAFELLRRFLCHDRILLRPASARAPPLQVQVDVGPYVEQQRPVWAFGLRVQLVAVTWYLVCDARDPSRELQLLETTYCTRLAFPVGLTPFHALETMRYDPGDVRVHVATTRADARHA</sequence>
<organism evidence="1 2">
    <name type="scientific">Peronosclerospora sorghi</name>
    <dbReference type="NCBI Taxonomy" id="230839"/>
    <lineage>
        <taxon>Eukaryota</taxon>
        <taxon>Sar</taxon>
        <taxon>Stramenopiles</taxon>
        <taxon>Oomycota</taxon>
        <taxon>Peronosporomycetes</taxon>
        <taxon>Peronosporales</taxon>
        <taxon>Peronosporaceae</taxon>
        <taxon>Peronosclerospora</taxon>
    </lineage>
</organism>
<evidence type="ECO:0000313" key="2">
    <source>
        <dbReference type="Proteomes" id="UP001163321"/>
    </source>
</evidence>
<proteinExistence type="predicted"/>
<evidence type="ECO:0000313" key="1">
    <source>
        <dbReference type="EMBL" id="KAI9919880.1"/>
    </source>
</evidence>
<reference evidence="1 2" key="1">
    <citation type="journal article" date="2022" name="bioRxiv">
        <title>The genome of the oomycete Peronosclerospora sorghi, a cosmopolitan pathogen of maize and sorghum, is inflated with dispersed pseudogenes.</title>
        <authorList>
            <person name="Fletcher K."/>
            <person name="Martin F."/>
            <person name="Isakeit T."/>
            <person name="Cavanaugh K."/>
            <person name="Magill C."/>
            <person name="Michelmore R."/>
        </authorList>
    </citation>
    <scope>NUCLEOTIDE SEQUENCE [LARGE SCALE GENOMIC DNA]</scope>
    <source>
        <strain evidence="1">P6</strain>
    </source>
</reference>